<dbReference type="Proteomes" id="UP000233837">
    <property type="component" value="Unassembled WGS sequence"/>
</dbReference>
<evidence type="ECO:0000313" key="1">
    <source>
        <dbReference type="EMBL" id="PKU71834.1"/>
    </source>
</evidence>
<reference evidence="1" key="3">
    <citation type="submission" date="2017-11" db="EMBL/GenBank/DDBJ databases">
        <authorList>
            <person name="Han C.G."/>
        </authorList>
    </citation>
    <scope>NUCLEOTIDE SEQUENCE</scope>
    <source>
        <tissue evidence="1">The whole plant</tissue>
    </source>
</reference>
<dbReference type="GO" id="GO:0009834">
    <property type="term" value="P:plant-type secondary cell wall biogenesis"/>
    <property type="evidence" value="ECO:0007669"/>
    <property type="project" value="InterPro"/>
</dbReference>
<protein>
    <submittedName>
        <fullName evidence="1">Uncharacterized protein</fullName>
    </submittedName>
</protein>
<proteinExistence type="predicted"/>
<dbReference type="PANTHER" id="PTHR35697">
    <property type="entry name" value="OS08G0108300 PROTEIN"/>
    <property type="match status" value="1"/>
</dbReference>
<dbReference type="AlphaFoldDB" id="A0A2I0W842"/>
<dbReference type="EMBL" id="KZ502859">
    <property type="protein sequence ID" value="PKU71834.1"/>
    <property type="molecule type" value="Genomic_DNA"/>
</dbReference>
<gene>
    <name evidence="1" type="ORF">MA16_Dca008364</name>
    <name evidence="2" type="ORF">MA16_Dca020526</name>
</gene>
<dbReference type="STRING" id="906689.A0A2I0W842"/>
<organism evidence="1 3">
    <name type="scientific">Dendrobium catenatum</name>
    <dbReference type="NCBI Taxonomy" id="906689"/>
    <lineage>
        <taxon>Eukaryota</taxon>
        <taxon>Viridiplantae</taxon>
        <taxon>Streptophyta</taxon>
        <taxon>Embryophyta</taxon>
        <taxon>Tracheophyta</taxon>
        <taxon>Spermatophyta</taxon>
        <taxon>Magnoliopsida</taxon>
        <taxon>Liliopsida</taxon>
        <taxon>Asparagales</taxon>
        <taxon>Orchidaceae</taxon>
        <taxon>Epidendroideae</taxon>
        <taxon>Malaxideae</taxon>
        <taxon>Dendrobiinae</taxon>
        <taxon>Dendrobium</taxon>
    </lineage>
</organism>
<keyword evidence="3" id="KW-1185">Reference proteome</keyword>
<reference evidence="1 3" key="1">
    <citation type="journal article" date="2016" name="Sci. Rep.">
        <title>The Dendrobium catenatum Lindl. genome sequence provides insights into polysaccharide synthase, floral development and adaptive evolution.</title>
        <authorList>
            <person name="Zhang G.Q."/>
            <person name="Xu Q."/>
            <person name="Bian C."/>
            <person name="Tsai W.C."/>
            <person name="Yeh C.M."/>
            <person name="Liu K.W."/>
            <person name="Yoshida K."/>
            <person name="Zhang L.S."/>
            <person name="Chang S.B."/>
            <person name="Chen F."/>
            <person name="Shi Y."/>
            <person name="Su Y.Y."/>
            <person name="Zhang Y.Q."/>
            <person name="Chen L.J."/>
            <person name="Yin Y."/>
            <person name="Lin M."/>
            <person name="Huang H."/>
            <person name="Deng H."/>
            <person name="Wang Z.W."/>
            <person name="Zhu S.L."/>
            <person name="Zhao X."/>
            <person name="Deng C."/>
            <person name="Niu S.C."/>
            <person name="Huang J."/>
            <person name="Wang M."/>
            <person name="Liu G.H."/>
            <person name="Yang H.J."/>
            <person name="Xiao X.J."/>
            <person name="Hsiao Y.Y."/>
            <person name="Wu W.L."/>
            <person name="Chen Y.Y."/>
            <person name="Mitsuda N."/>
            <person name="Ohme-Takagi M."/>
            <person name="Luo Y.B."/>
            <person name="Van de Peer Y."/>
            <person name="Liu Z.J."/>
        </authorList>
    </citation>
    <scope>NUCLEOTIDE SEQUENCE [LARGE SCALE GENOMIC DNA]</scope>
    <source>
        <tissue evidence="1">The whole plant</tissue>
    </source>
</reference>
<dbReference type="EMBL" id="KZ502028">
    <property type="protein sequence ID" value="PKU84815.1"/>
    <property type="molecule type" value="Genomic_DNA"/>
</dbReference>
<sequence length="82" mass="9124">MKKKKKKMVNEKEAVDVEDHIHVHETIVQGPHGEQVINLYVDEDIRAQEVSKKDELVVAGSHIPRIVKEGGPGTSSSVNKKT</sequence>
<accession>A0A2I0W842</accession>
<dbReference type="InterPro" id="IPR044950">
    <property type="entry name" value="TED6/7"/>
</dbReference>
<evidence type="ECO:0000313" key="3">
    <source>
        <dbReference type="Proteomes" id="UP000233837"/>
    </source>
</evidence>
<reference evidence="1 3" key="2">
    <citation type="journal article" date="2017" name="Nature">
        <title>The Apostasia genome and the evolution of orchids.</title>
        <authorList>
            <person name="Zhang G.Q."/>
            <person name="Liu K.W."/>
            <person name="Li Z."/>
            <person name="Lohaus R."/>
            <person name="Hsiao Y.Y."/>
            <person name="Niu S.C."/>
            <person name="Wang J.Y."/>
            <person name="Lin Y.C."/>
            <person name="Xu Q."/>
            <person name="Chen L.J."/>
            <person name="Yoshida K."/>
            <person name="Fujiwara S."/>
            <person name="Wang Z.W."/>
            <person name="Zhang Y.Q."/>
            <person name="Mitsuda N."/>
            <person name="Wang M."/>
            <person name="Liu G.H."/>
            <person name="Pecoraro L."/>
            <person name="Huang H.X."/>
            <person name="Xiao X.J."/>
            <person name="Lin M."/>
            <person name="Wu X.Y."/>
            <person name="Wu W.L."/>
            <person name="Chen Y.Y."/>
            <person name="Chang S.B."/>
            <person name="Sakamoto S."/>
            <person name="Ohme-Takagi M."/>
            <person name="Yagi M."/>
            <person name="Zeng S.J."/>
            <person name="Shen C.Y."/>
            <person name="Yeh C.M."/>
            <person name="Luo Y.B."/>
            <person name="Tsai W.C."/>
            <person name="Van de Peer Y."/>
            <person name="Liu Z.J."/>
        </authorList>
    </citation>
    <scope>NUCLEOTIDE SEQUENCE [LARGE SCALE GENOMIC DNA]</scope>
    <source>
        <tissue evidence="1">The whole plant</tissue>
    </source>
</reference>
<evidence type="ECO:0000313" key="2">
    <source>
        <dbReference type="EMBL" id="PKU84815.1"/>
    </source>
</evidence>
<dbReference type="PANTHER" id="PTHR35697:SF1">
    <property type="entry name" value="PROTEIN TRACHEARY ELEMENT DIFFERENTIATION-RELATED 7"/>
    <property type="match status" value="1"/>
</dbReference>
<name>A0A2I0W842_9ASPA</name>